<reference evidence="1 2" key="1">
    <citation type="journal article" date="2018" name="Evol. Lett.">
        <title>Horizontal gene cluster transfer increased hallucinogenic mushroom diversity.</title>
        <authorList>
            <person name="Reynolds H.T."/>
            <person name="Vijayakumar V."/>
            <person name="Gluck-Thaler E."/>
            <person name="Korotkin H.B."/>
            <person name="Matheny P.B."/>
            <person name="Slot J.C."/>
        </authorList>
    </citation>
    <scope>NUCLEOTIDE SEQUENCE [LARGE SCALE GENOMIC DNA]</scope>
    <source>
        <strain evidence="1 2">SRW20</strain>
    </source>
</reference>
<evidence type="ECO:0000313" key="1">
    <source>
        <dbReference type="EMBL" id="PPQ75028.1"/>
    </source>
</evidence>
<dbReference type="EMBL" id="NHYE01005294">
    <property type="protein sequence ID" value="PPQ75028.1"/>
    <property type="molecule type" value="Genomic_DNA"/>
</dbReference>
<dbReference type="InParanoid" id="A0A409W952"/>
<dbReference type="STRING" id="231916.A0A409W952"/>
<comment type="caution">
    <text evidence="1">The sequence shown here is derived from an EMBL/GenBank/DDBJ whole genome shotgun (WGS) entry which is preliminary data.</text>
</comment>
<organism evidence="1 2">
    <name type="scientific">Gymnopilus dilepis</name>
    <dbReference type="NCBI Taxonomy" id="231916"/>
    <lineage>
        <taxon>Eukaryota</taxon>
        <taxon>Fungi</taxon>
        <taxon>Dikarya</taxon>
        <taxon>Basidiomycota</taxon>
        <taxon>Agaricomycotina</taxon>
        <taxon>Agaricomycetes</taxon>
        <taxon>Agaricomycetidae</taxon>
        <taxon>Agaricales</taxon>
        <taxon>Agaricineae</taxon>
        <taxon>Hymenogastraceae</taxon>
        <taxon>Gymnopilus</taxon>
    </lineage>
</organism>
<name>A0A409W952_9AGAR</name>
<protein>
    <recommendedName>
        <fullName evidence="3">F-box domain-containing protein</fullName>
    </recommendedName>
</protein>
<dbReference type="OrthoDB" id="3048627at2759"/>
<keyword evidence="2" id="KW-1185">Reference proteome</keyword>
<dbReference type="Proteomes" id="UP000284706">
    <property type="component" value="Unassembled WGS sequence"/>
</dbReference>
<sequence length="529" mass="59953">MNSCAKRIINDLSNEVLLLIFQEVVSLVTQHPEFDEAQDLADASAFPGSITRVCKKWKNLIKNIPHFSTRVMAFVDEPLSTTELERQFSLSRSLLIKVFVVRRDYTTTEDSSEKGRVRDVMKALVPHVTRCQVVVFDILHDSSLPPITYFSGKADRLRTLRMKARIHGSVILDRTQPTPTPSLRLNPKVFLCPRLQYLNLDGRIFVQAMSIPGWAESIHMLSQKRLTVSNLSPSPDFHLDDLLTAVERLGHLTELKLSYVDLDAPSNVGKPFISIFVQNFQLEGLKRDFLSGFFTHHYNTIDVTRIVMEGCELGRVDFYSCWYLHIRGLGEGENINEFVRYWDGFGLYIKDCPGLDDTLIELLANPQRSGSFVAPTMRQLEISSSGVVSVNAIKSLVLNRVPGLAPVHLQQDSLKPMYSISVFNTDVSIVKEDKDWFESKLEFFNWTNPPPKSCQSPLLEDDLANWDFSQVNERVLEDIGWVEKDACLISPPTPQDEQSSPVLPADYSLLEWSAEDLSMIDRQLGILAS</sequence>
<proteinExistence type="predicted"/>
<accession>A0A409W952</accession>
<dbReference type="AlphaFoldDB" id="A0A409W952"/>
<evidence type="ECO:0000313" key="2">
    <source>
        <dbReference type="Proteomes" id="UP000284706"/>
    </source>
</evidence>
<gene>
    <name evidence="1" type="ORF">CVT26_011926</name>
</gene>
<evidence type="ECO:0008006" key="3">
    <source>
        <dbReference type="Google" id="ProtNLM"/>
    </source>
</evidence>